<gene>
    <name evidence="11" type="ordered locus">Shel_08940</name>
</gene>
<evidence type="ECO:0000256" key="9">
    <source>
        <dbReference type="SAM" id="Coils"/>
    </source>
</evidence>
<keyword evidence="7" id="KW-0131">Cell cycle</keyword>
<dbReference type="eggNOG" id="COG3599">
    <property type="taxonomic scope" value="Bacteria"/>
</dbReference>
<evidence type="ECO:0000256" key="4">
    <source>
        <dbReference type="ARBA" id="ARBA00022490"/>
    </source>
</evidence>
<dbReference type="AlphaFoldDB" id="C7N4V6"/>
<evidence type="ECO:0000256" key="6">
    <source>
        <dbReference type="ARBA" id="ARBA00023054"/>
    </source>
</evidence>
<keyword evidence="12" id="KW-1185">Reference proteome</keyword>
<dbReference type="GO" id="GO:0005737">
    <property type="term" value="C:cytoplasm"/>
    <property type="evidence" value="ECO:0007669"/>
    <property type="project" value="UniProtKB-SubCell"/>
</dbReference>
<reference evidence="11 12" key="1">
    <citation type="journal article" date="2009" name="Stand. Genomic Sci.">
        <title>Complete genome sequence of Slackia heliotrinireducens type strain (RHS 1).</title>
        <authorList>
            <person name="Pukall R."/>
            <person name="Lapidus A."/>
            <person name="Nolan M."/>
            <person name="Copeland A."/>
            <person name="Glavina Del Rio T."/>
            <person name="Lucas S."/>
            <person name="Chen F."/>
            <person name="Tice H."/>
            <person name="Cheng J.F."/>
            <person name="Chertkov O."/>
            <person name="Bruce D."/>
            <person name="Goodwin L."/>
            <person name="Kuske C."/>
            <person name="Brettin T."/>
            <person name="Detter J.C."/>
            <person name="Han C."/>
            <person name="Pitluck S."/>
            <person name="Pati A."/>
            <person name="Mavrommatis K."/>
            <person name="Ivanova N."/>
            <person name="Ovchinnikova G."/>
            <person name="Chen A."/>
            <person name="Palaniappan K."/>
            <person name="Schneider S."/>
            <person name="Rohde M."/>
            <person name="Chain P."/>
            <person name="D'haeseleer P."/>
            <person name="Goker M."/>
            <person name="Bristow J."/>
            <person name="Eisen J.A."/>
            <person name="Markowitz V."/>
            <person name="Kyrpides N.C."/>
            <person name="Klenk H.P."/>
            <person name="Hugenholtz P."/>
        </authorList>
    </citation>
    <scope>NUCLEOTIDE SEQUENCE [LARGE SCALE GENOMIC DNA]</scope>
    <source>
        <strain evidence="12">ATCC 29202 / DSM 20476 / NCTC 11029 / RHS 1</strain>
    </source>
</reference>
<dbReference type="NCBIfam" id="TIGR03544">
    <property type="entry name" value="DivI1A_domain"/>
    <property type="match status" value="1"/>
</dbReference>
<keyword evidence="4" id="KW-0963">Cytoplasm</keyword>
<dbReference type="Pfam" id="PF05103">
    <property type="entry name" value="DivIVA"/>
    <property type="match status" value="1"/>
</dbReference>
<dbReference type="EMBL" id="CP001684">
    <property type="protein sequence ID" value="ACV21941.1"/>
    <property type="molecule type" value="Genomic_DNA"/>
</dbReference>
<organism evidence="11 12">
    <name type="scientific">Slackia heliotrinireducens (strain ATCC 29202 / DSM 20476 / NCTC 11029 / RHS 1)</name>
    <name type="common">Peptococcus heliotrinreducens</name>
    <dbReference type="NCBI Taxonomy" id="471855"/>
    <lineage>
        <taxon>Bacteria</taxon>
        <taxon>Bacillati</taxon>
        <taxon>Actinomycetota</taxon>
        <taxon>Coriobacteriia</taxon>
        <taxon>Eggerthellales</taxon>
        <taxon>Eggerthellaceae</taxon>
        <taxon>Slackia</taxon>
    </lineage>
</organism>
<evidence type="ECO:0000256" key="8">
    <source>
        <dbReference type="ARBA" id="ARBA00031737"/>
    </source>
</evidence>
<proteinExistence type="inferred from homology"/>
<name>C7N4V6_SLAHD</name>
<feature type="coiled-coil region" evidence="9">
    <location>
        <begin position="29"/>
        <end position="63"/>
    </location>
</feature>
<feature type="coiled-coil region" evidence="9">
    <location>
        <begin position="154"/>
        <end position="210"/>
    </location>
</feature>
<dbReference type="PANTHER" id="PTHR35794:SF2">
    <property type="entry name" value="CELL DIVISION PROTEIN DIVIVA"/>
    <property type="match status" value="1"/>
</dbReference>
<evidence type="ECO:0000256" key="10">
    <source>
        <dbReference type="SAM" id="MobiDB-lite"/>
    </source>
</evidence>
<feature type="region of interest" description="Disordered" evidence="10">
    <location>
        <begin position="247"/>
        <end position="287"/>
    </location>
</feature>
<accession>C7N4V6</accession>
<dbReference type="GO" id="GO:0051301">
    <property type="term" value="P:cell division"/>
    <property type="evidence" value="ECO:0007669"/>
    <property type="project" value="UniProtKB-KW"/>
</dbReference>
<keyword evidence="5 11" id="KW-0132">Cell division</keyword>
<protein>
    <recommendedName>
        <fullName evidence="3">Cell wall synthesis protein Wag31</fullName>
    </recommendedName>
    <alternativeName>
        <fullName evidence="8">Antigen 84</fullName>
    </alternativeName>
</protein>
<dbReference type="Gene3D" id="6.10.250.660">
    <property type="match status" value="1"/>
</dbReference>
<sequence length="287" mass="31247">MAINSIEIQNKTFTVTRKGYDMDEVDVFLEHVGKEIDGLNAEIERLIDQVQSLRTQLNNEEEIDLDAAFAEPVIADEYVEEEEPEAPAPVLTEDEKDARIAELEAQVAAEKADASVIADALLTAQRSAQQVTDRANADARKIKADAESDAAGIINRANVEREKIEVAIADLEDTHQATCEAYAASLRAFVEDATQKIAEIDEELARAKNNTHVRSQGKAQQPMQGQVQPQPMYNAAATAYQQPVGQAPNGAVNAVRPTPYPQQPAPMEKDLSGYGDASDAFDLGDID</sequence>
<evidence type="ECO:0000256" key="1">
    <source>
        <dbReference type="ARBA" id="ARBA00004496"/>
    </source>
</evidence>
<dbReference type="HOGENOM" id="CLU_1025886_0_0_11"/>
<comment type="subcellular location">
    <subcellularLocation>
        <location evidence="1">Cytoplasm</location>
    </subcellularLocation>
</comment>
<dbReference type="PANTHER" id="PTHR35794">
    <property type="entry name" value="CELL DIVISION PROTEIN DIVIVA"/>
    <property type="match status" value="1"/>
</dbReference>
<dbReference type="InterPro" id="IPR007793">
    <property type="entry name" value="DivIVA_fam"/>
</dbReference>
<keyword evidence="6 9" id="KW-0175">Coiled coil</keyword>
<evidence type="ECO:0000313" key="12">
    <source>
        <dbReference type="Proteomes" id="UP000002026"/>
    </source>
</evidence>
<comment type="similarity">
    <text evidence="2">Belongs to the DivIVA family.</text>
</comment>
<evidence type="ECO:0000313" key="11">
    <source>
        <dbReference type="EMBL" id="ACV21941.1"/>
    </source>
</evidence>
<dbReference type="STRING" id="471855.Shel_08940"/>
<dbReference type="RefSeq" id="WP_012798045.1">
    <property type="nucleotide sequence ID" value="NC_013165.1"/>
</dbReference>
<dbReference type="Proteomes" id="UP000002026">
    <property type="component" value="Chromosome"/>
</dbReference>
<dbReference type="InterPro" id="IPR019933">
    <property type="entry name" value="DivIVA_domain"/>
</dbReference>
<evidence type="ECO:0000256" key="5">
    <source>
        <dbReference type="ARBA" id="ARBA00022618"/>
    </source>
</evidence>
<dbReference type="KEGG" id="shi:Shel_08940"/>
<evidence type="ECO:0000256" key="2">
    <source>
        <dbReference type="ARBA" id="ARBA00009008"/>
    </source>
</evidence>
<evidence type="ECO:0000256" key="7">
    <source>
        <dbReference type="ARBA" id="ARBA00023306"/>
    </source>
</evidence>
<evidence type="ECO:0000256" key="3">
    <source>
        <dbReference type="ARBA" id="ARBA00018787"/>
    </source>
</evidence>